<keyword evidence="3" id="KW-1185">Reference proteome</keyword>
<dbReference type="Proteomes" id="UP001341281">
    <property type="component" value="Chromosome 01"/>
</dbReference>
<protein>
    <submittedName>
        <fullName evidence="2">Uncharacterized protein</fullName>
    </submittedName>
</protein>
<feature type="compositionally biased region" description="Low complexity" evidence="1">
    <location>
        <begin position="50"/>
        <end position="60"/>
    </location>
</feature>
<feature type="compositionally biased region" description="Low complexity" evidence="1">
    <location>
        <begin position="70"/>
        <end position="92"/>
    </location>
</feature>
<evidence type="ECO:0000313" key="2">
    <source>
        <dbReference type="EMBL" id="WVZ49410.1"/>
    </source>
</evidence>
<reference evidence="2 3" key="1">
    <citation type="submission" date="2024-02" db="EMBL/GenBank/DDBJ databases">
        <title>High-quality chromosome-scale genome assembly of Pensacola bahiagrass (Paspalum notatum Flugge var. saurae).</title>
        <authorList>
            <person name="Vega J.M."/>
            <person name="Podio M."/>
            <person name="Orjuela J."/>
            <person name="Siena L.A."/>
            <person name="Pessino S.C."/>
            <person name="Combes M.C."/>
            <person name="Mariac C."/>
            <person name="Albertini E."/>
            <person name="Pupilli F."/>
            <person name="Ortiz J.P.A."/>
            <person name="Leblanc O."/>
        </authorList>
    </citation>
    <scope>NUCLEOTIDE SEQUENCE [LARGE SCALE GENOMIC DNA]</scope>
    <source>
        <strain evidence="2">R1</strain>
        <tissue evidence="2">Leaf</tissue>
    </source>
</reference>
<proteinExistence type="predicted"/>
<feature type="compositionally biased region" description="Low complexity" evidence="1">
    <location>
        <begin position="133"/>
        <end position="143"/>
    </location>
</feature>
<feature type="region of interest" description="Disordered" evidence="1">
    <location>
        <begin position="17"/>
        <end position="177"/>
    </location>
</feature>
<evidence type="ECO:0000256" key="1">
    <source>
        <dbReference type="SAM" id="MobiDB-lite"/>
    </source>
</evidence>
<organism evidence="2 3">
    <name type="scientific">Paspalum notatum var. saurae</name>
    <dbReference type="NCBI Taxonomy" id="547442"/>
    <lineage>
        <taxon>Eukaryota</taxon>
        <taxon>Viridiplantae</taxon>
        <taxon>Streptophyta</taxon>
        <taxon>Embryophyta</taxon>
        <taxon>Tracheophyta</taxon>
        <taxon>Spermatophyta</taxon>
        <taxon>Magnoliopsida</taxon>
        <taxon>Liliopsida</taxon>
        <taxon>Poales</taxon>
        <taxon>Poaceae</taxon>
        <taxon>PACMAD clade</taxon>
        <taxon>Panicoideae</taxon>
        <taxon>Andropogonodae</taxon>
        <taxon>Paspaleae</taxon>
        <taxon>Paspalinae</taxon>
        <taxon>Paspalum</taxon>
    </lineage>
</organism>
<dbReference type="AlphaFoldDB" id="A0AAQ3SHM7"/>
<name>A0AAQ3SHM7_PASNO</name>
<sequence length="247" mass="26049">MPPENKASLTSRLRILSPILSPHRCRPPPPRASGQAPAVRAFRRRPPRPSRTSAPAAQPRPGGPSRLCTPRRPVAASAPVRPAQRRPALQAAPAPPSRPRRPPCASTRLLPSATPHPAGHSAPTWPPCADLSAPGRPCRARPAAPTPHGSSRRQACRPSAPRIRPPHPPSGLAPTDCGRDMQLLHQVQYVLVLNTSAVSTESMLLLHSLSQSLTQAAGRILINLGLLTGIVSVSGALPSLQCSEGPL</sequence>
<evidence type="ECO:0000313" key="3">
    <source>
        <dbReference type="Proteomes" id="UP001341281"/>
    </source>
</evidence>
<dbReference type="EMBL" id="CP144745">
    <property type="protein sequence ID" value="WVZ49410.1"/>
    <property type="molecule type" value="Genomic_DNA"/>
</dbReference>
<accession>A0AAQ3SHM7</accession>
<gene>
    <name evidence="2" type="ORF">U9M48_000775</name>
</gene>